<proteinExistence type="predicted"/>
<dbReference type="EMBL" id="LDQC01000068">
    <property type="protein sequence ID" value="KTR04361.1"/>
    <property type="molecule type" value="Genomic_DNA"/>
</dbReference>
<organism evidence="1 2">
    <name type="scientific">Curtobacterium luteum</name>
    <dbReference type="NCBI Taxonomy" id="33881"/>
    <lineage>
        <taxon>Bacteria</taxon>
        <taxon>Bacillati</taxon>
        <taxon>Actinomycetota</taxon>
        <taxon>Actinomycetes</taxon>
        <taxon>Micrococcales</taxon>
        <taxon>Microbacteriaceae</taxon>
        <taxon>Curtobacterium</taxon>
    </lineage>
</organism>
<dbReference type="STRING" id="33881.NS184_12175"/>
<accession>A0A175RLS7</accession>
<protein>
    <submittedName>
        <fullName evidence="1">Uncharacterized protein</fullName>
    </submittedName>
</protein>
<dbReference type="Proteomes" id="UP000078252">
    <property type="component" value="Unassembled WGS sequence"/>
</dbReference>
<reference evidence="1 2" key="1">
    <citation type="journal article" date="2016" name="Front. Microbiol.">
        <title>Genomic Resource of Rice Seed Associated Bacteria.</title>
        <authorList>
            <person name="Midha S."/>
            <person name="Bansal K."/>
            <person name="Sharma S."/>
            <person name="Kumar N."/>
            <person name="Patil P.P."/>
            <person name="Chaudhry V."/>
            <person name="Patil P.B."/>
        </authorList>
    </citation>
    <scope>NUCLEOTIDE SEQUENCE [LARGE SCALE GENOMIC DNA]</scope>
    <source>
        <strain evidence="1 2">NS184</strain>
    </source>
</reference>
<evidence type="ECO:0000313" key="1">
    <source>
        <dbReference type="EMBL" id="KTR04361.1"/>
    </source>
</evidence>
<name>A0A175RLS7_9MICO</name>
<dbReference type="PATRIC" id="fig|33881.3.peg.2839"/>
<gene>
    <name evidence="1" type="ORF">NS184_12175</name>
</gene>
<sequence length="79" mass="8590">MCPVGDGREGRPRDDEELLMMHDGWCPDCDLRSVVIDSDADGQHAWATCSECGAGWAHRDELPETAAAPARAVPERRAA</sequence>
<comment type="caution">
    <text evidence="1">The sequence shown here is derived from an EMBL/GenBank/DDBJ whole genome shotgun (WGS) entry which is preliminary data.</text>
</comment>
<dbReference type="AlphaFoldDB" id="A0A175RLS7"/>
<evidence type="ECO:0000313" key="2">
    <source>
        <dbReference type="Proteomes" id="UP000078252"/>
    </source>
</evidence>